<dbReference type="PANTHER" id="PTHR13438">
    <property type="entry name" value="AMINOACYL TRNA SYNTHASE COMPLEX-INTERACTING MULTIFUNCTIONAL PROTEIN"/>
    <property type="match status" value="1"/>
</dbReference>
<dbReference type="InterPro" id="IPR041503">
    <property type="entry name" value="AIMP2_thioredoxin"/>
</dbReference>
<keyword evidence="2" id="KW-0963">Cytoplasm</keyword>
<dbReference type="EMBL" id="OV170222">
    <property type="protein sequence ID" value="CAH0720799.1"/>
    <property type="molecule type" value="Genomic_DNA"/>
</dbReference>
<dbReference type="GO" id="GO:0006412">
    <property type="term" value="P:translation"/>
    <property type="evidence" value="ECO:0007669"/>
    <property type="project" value="UniProtKB-KW"/>
</dbReference>
<dbReference type="PANTHER" id="PTHR13438:SF2">
    <property type="entry name" value="AMINOACYL TRNA SYNTHASE COMPLEX-INTERACTING MULTIFUNCTIONAL PROTEIN 2"/>
    <property type="match status" value="1"/>
</dbReference>
<feature type="domain" description="AIMP2 thioredoxin-like" evidence="4">
    <location>
        <begin position="105"/>
        <end position="190"/>
    </location>
</feature>
<organism evidence="5 6">
    <name type="scientific">Brenthis ino</name>
    <name type="common">lesser marbled fritillary</name>
    <dbReference type="NCBI Taxonomy" id="405034"/>
    <lineage>
        <taxon>Eukaryota</taxon>
        <taxon>Metazoa</taxon>
        <taxon>Ecdysozoa</taxon>
        <taxon>Arthropoda</taxon>
        <taxon>Hexapoda</taxon>
        <taxon>Insecta</taxon>
        <taxon>Pterygota</taxon>
        <taxon>Neoptera</taxon>
        <taxon>Endopterygota</taxon>
        <taxon>Lepidoptera</taxon>
        <taxon>Glossata</taxon>
        <taxon>Ditrysia</taxon>
        <taxon>Papilionoidea</taxon>
        <taxon>Nymphalidae</taxon>
        <taxon>Heliconiinae</taxon>
        <taxon>Argynnini</taxon>
        <taxon>Brenthis</taxon>
    </lineage>
</organism>
<evidence type="ECO:0000313" key="5">
    <source>
        <dbReference type="EMBL" id="CAH0720799.1"/>
    </source>
</evidence>
<gene>
    <name evidence="5" type="ORF">BINO364_LOCUS6983</name>
</gene>
<proteinExistence type="predicted"/>
<dbReference type="OrthoDB" id="424586at2759"/>
<evidence type="ECO:0000256" key="1">
    <source>
        <dbReference type="ARBA" id="ARBA00004496"/>
    </source>
</evidence>
<protein>
    <recommendedName>
        <fullName evidence="4">AIMP2 thioredoxin-like domain-containing protein</fullName>
    </recommendedName>
</protein>
<evidence type="ECO:0000256" key="3">
    <source>
        <dbReference type="ARBA" id="ARBA00022917"/>
    </source>
</evidence>
<reference evidence="5" key="1">
    <citation type="submission" date="2021-12" db="EMBL/GenBank/DDBJ databases">
        <authorList>
            <person name="Martin H S."/>
        </authorList>
    </citation>
    <scope>NUCLEOTIDE SEQUENCE</scope>
</reference>
<dbReference type="InterPro" id="IPR042360">
    <property type="entry name" value="AIMP2"/>
</dbReference>
<keyword evidence="6" id="KW-1185">Reference proteome</keyword>
<feature type="non-terminal residue" evidence="5">
    <location>
        <position position="293"/>
    </location>
</feature>
<dbReference type="Proteomes" id="UP000838878">
    <property type="component" value="Chromosome 2"/>
</dbReference>
<dbReference type="Pfam" id="PF18569">
    <property type="entry name" value="Thioredoxin_16"/>
    <property type="match status" value="1"/>
</dbReference>
<evidence type="ECO:0000256" key="2">
    <source>
        <dbReference type="ARBA" id="ARBA00022490"/>
    </source>
</evidence>
<dbReference type="GO" id="GO:0005737">
    <property type="term" value="C:cytoplasm"/>
    <property type="evidence" value="ECO:0007669"/>
    <property type="project" value="UniProtKB-SubCell"/>
</dbReference>
<dbReference type="GO" id="GO:0017101">
    <property type="term" value="C:aminoacyl-tRNA synthetase multienzyme complex"/>
    <property type="evidence" value="ECO:0007669"/>
    <property type="project" value="InterPro"/>
</dbReference>
<accession>A0A8J9UKR4</accession>
<evidence type="ECO:0000313" key="6">
    <source>
        <dbReference type="Proteomes" id="UP000838878"/>
    </source>
</evidence>
<keyword evidence="3" id="KW-0648">Protein biosynthesis</keyword>
<dbReference type="Gene3D" id="1.20.1050.130">
    <property type="match status" value="1"/>
</dbReference>
<sequence>MYHMKNIIAFEEEIVLPKCMYRLKNPIDINEKDTEINICDQVTKFLKKMPNNQNFDLEHRQDKLLQKLDVLYDRIKKISVLCLLNDQSTKCEIRQKNIVDTKEQEEIVIILNSDNLPWFLNIFLKNLQTLNVKWHIHSSVSNAQVNKIKAFFKRFHNLYQLQAESKINIRLIFKCDSTTPELKISSLDVPILGNVNIIRYLCLTYNDIVPYDYENYELDGFLDICHQLENAADKKKEFFINTIFMNNNSSKSWINNNKFSIADLAIFNAIKQLQTGTKNVPQKWLDDCEKIIL</sequence>
<dbReference type="AlphaFoldDB" id="A0A8J9UKR4"/>
<comment type="subcellular location">
    <subcellularLocation>
        <location evidence="1">Cytoplasm</location>
    </subcellularLocation>
</comment>
<evidence type="ECO:0000259" key="4">
    <source>
        <dbReference type="Pfam" id="PF18569"/>
    </source>
</evidence>
<name>A0A8J9UKR4_9NEOP</name>